<proteinExistence type="predicted"/>
<dbReference type="InterPro" id="IPR001173">
    <property type="entry name" value="Glyco_trans_2-like"/>
</dbReference>
<dbReference type="PANTHER" id="PTHR43179">
    <property type="entry name" value="RHAMNOSYLTRANSFERASE WBBL"/>
    <property type="match status" value="1"/>
</dbReference>
<protein>
    <submittedName>
        <fullName evidence="2">Glycosyltransferase</fullName>
    </submittedName>
</protein>
<organism evidence="2 3">
    <name type="scientific">Gluconacetobacter azotocaptans</name>
    <dbReference type="NCBI Taxonomy" id="142834"/>
    <lineage>
        <taxon>Bacteria</taxon>
        <taxon>Pseudomonadati</taxon>
        <taxon>Pseudomonadota</taxon>
        <taxon>Alphaproteobacteria</taxon>
        <taxon>Acetobacterales</taxon>
        <taxon>Acetobacteraceae</taxon>
        <taxon>Gluconacetobacter</taxon>
    </lineage>
</organism>
<comment type="caution">
    <text evidence="2">The sequence shown here is derived from an EMBL/GenBank/DDBJ whole genome shotgun (WGS) entry which is preliminary data.</text>
</comment>
<dbReference type="Pfam" id="PF13692">
    <property type="entry name" value="Glyco_trans_1_4"/>
    <property type="match status" value="1"/>
</dbReference>
<feature type="domain" description="Glycosyltransferase 2-like" evidence="1">
    <location>
        <begin position="468"/>
        <end position="587"/>
    </location>
</feature>
<name>A0A7W4JRG5_9PROT</name>
<sequence length="1099" mass="122127">MNADSPPDTVHDLVGLLLGVARLLLANGAGTVVAEATTRCLAHACAQPADVRMTYLVDHFRLDVQTGSGCRAQHILSIDDMRVAPTVTAPILALADRATGTGCTETDIRHAVTRAEQEEATAVPGRRPAWYEFDPAWYLAAYPFVTEQMVFLDYDDVLSYFRDFGIGLGHSPNRFFDEAWYRARYPDIADAIAKDIVPSGFVHYLTTGFHERSPHWLFDEFYYLERDPSLSHANLAARGFRNGYDHYLAEGDRTGQTGHWLFDPAFVADGGFDGVRAGAAGPFHHVMGRLPRVPPAVTVSICFDAVWYLKTYPEIGALIAAGDYSCALHHFLANPTPTFFCAGPWFSEEYYRVAHADVDDALERGMFRSGYEHFLKYGQGEYRRPHEDVDLRAYQASGSVRDDLESGRYPDIFRHWLATCPHDPSATPATRLDEDLTKTAFRQTARDAMLLHAREPIDFTPRGAPGVSVIVVVRNHFALTLQALASVRAGWPGDIDLIVVDCGSKDETIHFERFVIGARLIRFARNIGYVDACNAALRHVAAPATLFLNNDLTLGHQAIGRALRRLTSASDIGAVGAKLVRTNGALQEAGSIIWRDGTTAGYLRDRDPTAPEANFVREVDYCSGAFLMVRSDILRVMDGFDSAFSPAYYEEVDLCVRMRKAGYRIVYDPAIVVRHLEYGSSDSAFSHGLMRRNLRVFAGKHRDFLRYCYPRNDENAVFARAARPARRRILYIEDRIPLRHLGSGYVRSNDIVRMMVELGYHVTLFPVSPSDDGLAGIYRDFPDSVEILHDRNIDMLADFVRGRSRYYDLTWVGRTHNLDRLLPALAATSVDLPVDGFILDTECIAAPRTAARARLLGLPSPPPLPEALAAELACAYFCQQLVTVNAHDADLARQAGFENISILGHMITPRPTMRRWVERKDMLFLGAIHDMGSPNYDSLDWFVTHILPLLPPAYHLSVAGHVGATVHFTAFAGNSRVRLLGPVDDPAPLYDQHRVFIAPTRFAGGVPYKIHEAASYGLPVVATDLLCSQTGWTDGQDILSGGTDDPRRFAEAIVALHDDPALWTTVRNGALRRLMQENSPDSYRASLADILNGVLAQMR</sequence>
<dbReference type="RefSeq" id="WP_183118749.1">
    <property type="nucleotide sequence ID" value="NZ_JABEQF010000004.1"/>
</dbReference>
<keyword evidence="2" id="KW-0808">Transferase</keyword>
<dbReference type="GO" id="GO:0016740">
    <property type="term" value="F:transferase activity"/>
    <property type="evidence" value="ECO:0007669"/>
    <property type="project" value="UniProtKB-KW"/>
</dbReference>
<dbReference type="Gene3D" id="3.40.50.2000">
    <property type="entry name" value="Glycogen Phosphorylase B"/>
    <property type="match status" value="1"/>
</dbReference>
<dbReference type="Proteomes" id="UP000555756">
    <property type="component" value="Unassembled WGS sequence"/>
</dbReference>
<dbReference type="AlphaFoldDB" id="A0A7W4JRG5"/>
<gene>
    <name evidence="2" type="ORF">HLH34_06245</name>
</gene>
<reference evidence="2 3" key="1">
    <citation type="submission" date="2020-04" db="EMBL/GenBank/DDBJ databases">
        <title>Description of novel Gluconacetobacter.</title>
        <authorList>
            <person name="Sombolestani A."/>
        </authorList>
    </citation>
    <scope>NUCLEOTIDE SEQUENCE [LARGE SCALE GENOMIC DNA]</scope>
    <source>
        <strain evidence="2 3">LMG 21311</strain>
    </source>
</reference>
<accession>A0A7W4JRG5</accession>
<dbReference type="SUPFAM" id="SSF53756">
    <property type="entry name" value="UDP-Glycosyltransferase/glycogen phosphorylase"/>
    <property type="match status" value="1"/>
</dbReference>
<dbReference type="Pfam" id="PF00535">
    <property type="entry name" value="Glycos_transf_2"/>
    <property type="match status" value="1"/>
</dbReference>
<dbReference type="CDD" id="cd04186">
    <property type="entry name" value="GT_2_like_c"/>
    <property type="match status" value="1"/>
</dbReference>
<dbReference type="SUPFAM" id="SSF53448">
    <property type="entry name" value="Nucleotide-diphospho-sugar transferases"/>
    <property type="match status" value="1"/>
</dbReference>
<keyword evidence="3" id="KW-1185">Reference proteome</keyword>
<dbReference type="Gene3D" id="3.90.550.10">
    <property type="entry name" value="Spore Coat Polysaccharide Biosynthesis Protein SpsA, Chain A"/>
    <property type="match status" value="1"/>
</dbReference>
<dbReference type="PANTHER" id="PTHR43179:SF7">
    <property type="entry name" value="RHAMNOSYLTRANSFERASE WBBL"/>
    <property type="match status" value="1"/>
</dbReference>
<evidence type="ECO:0000313" key="2">
    <source>
        <dbReference type="EMBL" id="MBB2189563.1"/>
    </source>
</evidence>
<dbReference type="InterPro" id="IPR029044">
    <property type="entry name" value="Nucleotide-diphossugar_trans"/>
</dbReference>
<evidence type="ECO:0000313" key="3">
    <source>
        <dbReference type="Proteomes" id="UP000555756"/>
    </source>
</evidence>
<dbReference type="EMBL" id="JABEQF010000004">
    <property type="protein sequence ID" value="MBB2189563.1"/>
    <property type="molecule type" value="Genomic_DNA"/>
</dbReference>
<evidence type="ECO:0000259" key="1">
    <source>
        <dbReference type="Pfam" id="PF00535"/>
    </source>
</evidence>